<dbReference type="Proteomes" id="UP000002207">
    <property type="component" value="Chromosome"/>
</dbReference>
<dbReference type="InterPro" id="IPR025388">
    <property type="entry name" value="Alginate_export_dom"/>
</dbReference>
<dbReference type="InterPro" id="IPR053728">
    <property type="entry name" value="Alginate_Permeability_Chnl"/>
</dbReference>
<dbReference type="EMBL" id="CP001472">
    <property type="protein sequence ID" value="ACO31930.1"/>
    <property type="molecule type" value="Genomic_DNA"/>
</dbReference>
<sequence>MTAIVGMVTVPALNGQPLHSHSPRAIPPKSAPFQPLKWDMLPPWMTLQMELRGRTEDQTAYNYISGNGRVYELTRVRGSVTMRPASWFTGYVQFHDTHALGLPLHEVAANMRDTFDFRQGYANFHYRAAQLIVGRQLLIFGDQRVVGISNWTNNSRSWDGADLRIGKKNRIDLFTTSVVTVHPTSLDTHGAGLTFHGVEGNINTLVRGTSLQPFVLIRREPLVTSQQKIKGAENEVTPGIYFSSKLPYHFDASGTGDFQRGSYSNDSIHAGAAIIRGGYTLARSSWAPHLVLEYKYATGNSHRNPDRISTYDQQYPSNHNAFGLTDLFGFRNIKERRASLSLLPMRSAFVLLQAESLHVASVMDDVYSGSGSASVKPPMMGFASDDIGTEFDASGRYLFKKHFLLQAGQGHFFPGALMTHNQHGAPLTLMYFQVGYRYSVHH</sequence>
<organism evidence="2 3">
    <name type="scientific">Acidobacterium capsulatum (strain ATCC 51196 / DSM 11244 / BCRC 80197 / JCM 7670 / NBRC 15755 / NCIMB 13165 / 161)</name>
    <dbReference type="NCBI Taxonomy" id="240015"/>
    <lineage>
        <taxon>Bacteria</taxon>
        <taxon>Pseudomonadati</taxon>
        <taxon>Acidobacteriota</taxon>
        <taxon>Terriglobia</taxon>
        <taxon>Terriglobales</taxon>
        <taxon>Acidobacteriaceae</taxon>
        <taxon>Acidobacterium</taxon>
    </lineage>
</organism>
<dbReference type="HOGENOM" id="CLU_583637_0_0_0"/>
<dbReference type="Gene3D" id="2.40.160.100">
    <property type="match status" value="1"/>
</dbReference>
<reference evidence="2 3" key="1">
    <citation type="journal article" date="2009" name="Appl. Environ. Microbiol.">
        <title>Three genomes from the phylum Acidobacteria provide insight into the lifestyles of these microorganisms in soils.</title>
        <authorList>
            <person name="Ward N.L."/>
            <person name="Challacombe J.F."/>
            <person name="Janssen P.H."/>
            <person name="Henrissat B."/>
            <person name="Coutinho P.M."/>
            <person name="Wu M."/>
            <person name="Xie G."/>
            <person name="Haft D.H."/>
            <person name="Sait M."/>
            <person name="Badger J."/>
            <person name="Barabote R.D."/>
            <person name="Bradley B."/>
            <person name="Brettin T.S."/>
            <person name="Brinkac L.M."/>
            <person name="Bruce D."/>
            <person name="Creasy T."/>
            <person name="Daugherty S.C."/>
            <person name="Davidsen T.M."/>
            <person name="DeBoy R.T."/>
            <person name="Detter J.C."/>
            <person name="Dodson R.J."/>
            <person name="Durkin A.S."/>
            <person name="Ganapathy A."/>
            <person name="Gwinn-Giglio M."/>
            <person name="Han C.S."/>
            <person name="Khouri H."/>
            <person name="Kiss H."/>
            <person name="Kothari S.P."/>
            <person name="Madupu R."/>
            <person name="Nelson K.E."/>
            <person name="Nelson W.C."/>
            <person name="Paulsen I."/>
            <person name="Penn K."/>
            <person name="Ren Q."/>
            <person name="Rosovitz M.J."/>
            <person name="Selengut J.D."/>
            <person name="Shrivastava S."/>
            <person name="Sullivan S.A."/>
            <person name="Tapia R."/>
            <person name="Thompson L.S."/>
            <person name="Watkins K.L."/>
            <person name="Yang Q."/>
            <person name="Yu C."/>
            <person name="Zafar N."/>
            <person name="Zhou L."/>
            <person name="Kuske C.R."/>
        </authorList>
    </citation>
    <scope>NUCLEOTIDE SEQUENCE [LARGE SCALE GENOMIC DNA]</scope>
    <source>
        <strain evidence="3">ATCC 51196 / DSM 11244 / BCRC 80197 / JCM 7670 / NBRC 15755 / NCIMB 13165 / 161</strain>
    </source>
</reference>
<accession>C1F1W7</accession>
<dbReference type="eggNOG" id="COG3637">
    <property type="taxonomic scope" value="Bacteria"/>
</dbReference>
<protein>
    <recommendedName>
        <fullName evidence="1">Alginate export domain-containing protein</fullName>
    </recommendedName>
</protein>
<evidence type="ECO:0000313" key="2">
    <source>
        <dbReference type="EMBL" id="ACO31930.1"/>
    </source>
</evidence>
<dbReference type="Pfam" id="PF13372">
    <property type="entry name" value="Alginate_exp"/>
    <property type="match status" value="1"/>
</dbReference>
<dbReference type="STRING" id="240015.ACP_2512"/>
<name>C1F1W7_ACIC5</name>
<dbReference type="AlphaFoldDB" id="C1F1W7"/>
<dbReference type="InParanoid" id="C1F1W7"/>
<gene>
    <name evidence="2" type="ordered locus">ACP_2512</name>
</gene>
<evidence type="ECO:0000259" key="1">
    <source>
        <dbReference type="Pfam" id="PF13372"/>
    </source>
</evidence>
<dbReference type="KEGG" id="aca:ACP_2512"/>
<proteinExistence type="predicted"/>
<feature type="domain" description="Alginate export" evidence="1">
    <location>
        <begin position="45"/>
        <end position="420"/>
    </location>
</feature>
<evidence type="ECO:0000313" key="3">
    <source>
        <dbReference type="Proteomes" id="UP000002207"/>
    </source>
</evidence>
<keyword evidence="3" id="KW-1185">Reference proteome</keyword>